<feature type="region of interest" description="Disordered" evidence="1">
    <location>
        <begin position="232"/>
        <end position="289"/>
    </location>
</feature>
<sequence length="289" mass="33468">MLWRQHGMIASTGKVFVSSTLAKMWLEKFAFQLGMYAVQVVRDTIYKGFVRPFYGLCVADREWRGGMVDPFGVITLKDNAITDDSLKRFEAQQKNTFDWFRKKGASEAVNKKAPITRQRLQKLLARAHERYYLSNIPDGDYVVGFYYIDHEEHTWDGSMYKLSSKDPLSSGTIKLVEGLLHIFVGDEVLKWIKEIIMEMLREMQEAEEEWCARKQSLRSSLVCRKEKHENGNIRELPEKGKDSKGALDTDVRAASKNDPPQKVESKHIQKEQELKEVSSSEEKQHQQET</sequence>
<protein>
    <submittedName>
        <fullName evidence="2">Uncharacterized protein</fullName>
    </submittedName>
</protein>
<comment type="caution">
    <text evidence="2">The sequence shown here is derived from an EMBL/GenBank/DDBJ whole genome shotgun (WGS) entry which is preliminary data.</text>
</comment>
<dbReference type="EMBL" id="JABFUD020000020">
    <property type="protein sequence ID" value="KAI5063774.1"/>
    <property type="molecule type" value="Genomic_DNA"/>
</dbReference>
<proteinExistence type="predicted"/>
<dbReference type="Proteomes" id="UP000886520">
    <property type="component" value="Chromosome 20"/>
</dbReference>
<accession>A0A9D4Z6Z8</accession>
<keyword evidence="3" id="KW-1185">Reference proteome</keyword>
<name>A0A9D4Z6Z8_ADICA</name>
<reference evidence="2" key="1">
    <citation type="submission" date="2021-01" db="EMBL/GenBank/DDBJ databases">
        <title>Adiantum capillus-veneris genome.</title>
        <authorList>
            <person name="Fang Y."/>
            <person name="Liao Q."/>
        </authorList>
    </citation>
    <scope>NUCLEOTIDE SEQUENCE</scope>
    <source>
        <strain evidence="2">H3</strain>
        <tissue evidence="2">Leaf</tissue>
    </source>
</reference>
<dbReference type="AlphaFoldDB" id="A0A9D4Z6Z8"/>
<evidence type="ECO:0000313" key="2">
    <source>
        <dbReference type="EMBL" id="KAI5063774.1"/>
    </source>
</evidence>
<organism evidence="2 3">
    <name type="scientific">Adiantum capillus-veneris</name>
    <name type="common">Maidenhair fern</name>
    <dbReference type="NCBI Taxonomy" id="13818"/>
    <lineage>
        <taxon>Eukaryota</taxon>
        <taxon>Viridiplantae</taxon>
        <taxon>Streptophyta</taxon>
        <taxon>Embryophyta</taxon>
        <taxon>Tracheophyta</taxon>
        <taxon>Polypodiopsida</taxon>
        <taxon>Polypodiidae</taxon>
        <taxon>Polypodiales</taxon>
        <taxon>Pteridineae</taxon>
        <taxon>Pteridaceae</taxon>
        <taxon>Vittarioideae</taxon>
        <taxon>Adiantum</taxon>
    </lineage>
</organism>
<evidence type="ECO:0000256" key="1">
    <source>
        <dbReference type="SAM" id="MobiDB-lite"/>
    </source>
</evidence>
<evidence type="ECO:0000313" key="3">
    <source>
        <dbReference type="Proteomes" id="UP000886520"/>
    </source>
</evidence>
<gene>
    <name evidence="2" type="ORF">GOP47_0020444</name>
</gene>